<accession>A0A1H6VLM2</accession>
<dbReference type="EMBL" id="FNYQ01000043">
    <property type="protein sequence ID" value="SEJ05513.1"/>
    <property type="molecule type" value="Genomic_DNA"/>
</dbReference>
<proteinExistence type="predicted"/>
<dbReference type="Proteomes" id="UP000199250">
    <property type="component" value="Unassembled WGS sequence"/>
</dbReference>
<reference evidence="1 2" key="1">
    <citation type="submission" date="2016-10" db="EMBL/GenBank/DDBJ databases">
        <authorList>
            <person name="de Groot N.N."/>
        </authorList>
    </citation>
    <scope>NUCLEOTIDE SEQUENCE [LARGE SCALE GENOMIC DNA]</scope>
    <source>
        <strain evidence="1 2">DSM 373</strain>
    </source>
</reference>
<evidence type="ECO:0000313" key="1">
    <source>
        <dbReference type="EMBL" id="SEJ05513.1"/>
    </source>
</evidence>
<sequence>MNDWGIISARGESRLDSYRAAEQQSHRDAMGAWERTAAVADLQFIPLYRELCEKVKLLAQRAESCICGAPERNFHLDAARAIDSVMGFASGHPATLTGEQRRLLGNLQSEFRRTLQQSLDSGDRHRQAVEKAKRAALDFLERAGRPLAMDPVAA</sequence>
<gene>
    <name evidence="1" type="ORF">SAMN04244572_02576</name>
</gene>
<evidence type="ECO:0000313" key="2">
    <source>
        <dbReference type="Proteomes" id="UP000199250"/>
    </source>
</evidence>
<dbReference type="RefSeq" id="WP_244542153.1">
    <property type="nucleotide sequence ID" value="NZ_FNYQ01000043.1"/>
</dbReference>
<dbReference type="AlphaFoldDB" id="A0A1H6VLM2"/>
<name>A0A1H6VLM2_9GAMM</name>
<protein>
    <submittedName>
        <fullName evidence="1">Uncharacterized protein</fullName>
    </submittedName>
</protein>
<organism evidence="1 2">
    <name type="scientific">Azotobacter beijerinckii</name>
    <dbReference type="NCBI Taxonomy" id="170623"/>
    <lineage>
        <taxon>Bacteria</taxon>
        <taxon>Pseudomonadati</taxon>
        <taxon>Pseudomonadota</taxon>
        <taxon>Gammaproteobacteria</taxon>
        <taxon>Pseudomonadales</taxon>
        <taxon>Pseudomonadaceae</taxon>
        <taxon>Azotobacter</taxon>
    </lineage>
</organism>